<evidence type="ECO:0000313" key="5">
    <source>
        <dbReference type="Proteomes" id="UP000199113"/>
    </source>
</evidence>
<dbReference type="PANTHER" id="PTHR30221">
    <property type="entry name" value="SMALL-CONDUCTANCE MECHANOSENSITIVE CHANNEL"/>
    <property type="match status" value="1"/>
</dbReference>
<evidence type="ECO:0000313" key="6">
    <source>
        <dbReference type="Proteomes" id="UP000233565"/>
    </source>
</evidence>
<reference evidence="4" key="1">
    <citation type="submission" date="2016-10" db="EMBL/GenBank/DDBJ databases">
        <authorList>
            <person name="de Groot N.N."/>
        </authorList>
    </citation>
    <scope>NUCLEOTIDE SEQUENCE [LARGE SCALE GENOMIC DNA]</scope>
    <source>
        <strain evidence="4">CGMCC 1.10697</strain>
    </source>
</reference>
<dbReference type="Proteomes" id="UP000233565">
    <property type="component" value="Unassembled WGS sequence"/>
</dbReference>
<organism evidence="4 5">
    <name type="scientific">Nocardioides alpinus</name>
    <dbReference type="NCBI Taxonomy" id="748909"/>
    <lineage>
        <taxon>Bacteria</taxon>
        <taxon>Bacillati</taxon>
        <taxon>Actinomycetota</taxon>
        <taxon>Actinomycetes</taxon>
        <taxon>Propionibacteriales</taxon>
        <taxon>Nocardioidaceae</taxon>
        <taxon>Nocardioides</taxon>
    </lineage>
</organism>
<dbReference type="InterPro" id="IPR008910">
    <property type="entry name" value="MSC_TM_helix"/>
</dbReference>
<dbReference type="Pfam" id="PF05552">
    <property type="entry name" value="MS_channel_1st_1"/>
    <property type="match status" value="2"/>
</dbReference>
<dbReference type="EMBL" id="PJBV01000017">
    <property type="protein sequence ID" value="PKH40647.1"/>
    <property type="molecule type" value="Genomic_DNA"/>
</dbReference>
<evidence type="ECO:0000313" key="3">
    <source>
        <dbReference type="EMBL" id="PKH40647.1"/>
    </source>
</evidence>
<dbReference type="OrthoDB" id="3701147at2"/>
<dbReference type="Gene3D" id="1.10.287.1260">
    <property type="match status" value="2"/>
</dbReference>
<keyword evidence="6" id="KW-1185">Reference proteome</keyword>
<dbReference type="Proteomes" id="UP000199113">
    <property type="component" value="Unassembled WGS sequence"/>
</dbReference>
<feature type="compositionally biased region" description="Low complexity" evidence="1">
    <location>
        <begin position="216"/>
        <end position="227"/>
    </location>
</feature>
<feature type="transmembrane region" description="Helical" evidence="2">
    <location>
        <begin position="80"/>
        <end position="99"/>
    </location>
</feature>
<feature type="transmembrane region" description="Helical" evidence="2">
    <location>
        <begin position="20"/>
        <end position="46"/>
    </location>
</feature>
<accession>A0A1I0ZH57</accession>
<name>A0A1I0ZH57_9ACTN</name>
<keyword evidence="2" id="KW-0812">Transmembrane</keyword>
<feature type="transmembrane region" description="Helical" evidence="2">
    <location>
        <begin position="111"/>
        <end position="137"/>
    </location>
</feature>
<dbReference type="STRING" id="748909.SAMN05192575_105269"/>
<evidence type="ECO:0000256" key="2">
    <source>
        <dbReference type="SAM" id="Phobius"/>
    </source>
</evidence>
<protein>
    <submittedName>
        <fullName evidence="4">Conserved TM helix</fullName>
    </submittedName>
    <submittedName>
        <fullName evidence="3">Transporter</fullName>
    </submittedName>
</protein>
<feature type="transmembrane region" description="Helical" evidence="2">
    <location>
        <begin position="179"/>
        <end position="199"/>
    </location>
</feature>
<feature type="compositionally biased region" description="Low complexity" evidence="1">
    <location>
        <begin position="244"/>
        <end position="262"/>
    </location>
</feature>
<evidence type="ECO:0000256" key="1">
    <source>
        <dbReference type="SAM" id="MobiDB-lite"/>
    </source>
</evidence>
<proteinExistence type="predicted"/>
<evidence type="ECO:0000313" key="4">
    <source>
        <dbReference type="EMBL" id="SFB23880.1"/>
    </source>
</evidence>
<reference evidence="3 6" key="2">
    <citation type="submission" date="2017-12" db="EMBL/GenBank/DDBJ databases">
        <title>Pharmacopeia of the Arctic Ocean.</title>
        <authorList>
            <person name="Collins E."/>
            <person name="Ducluzeau A.-L."/>
        </authorList>
    </citation>
    <scope>NUCLEOTIDE SEQUENCE [LARGE SCALE GENOMIC DNA]</scope>
    <source>
        <strain evidence="3 6">DSM 23325</strain>
    </source>
</reference>
<dbReference type="EMBL" id="FOKC01000005">
    <property type="protein sequence ID" value="SFB23880.1"/>
    <property type="molecule type" value="Genomic_DNA"/>
</dbReference>
<feature type="compositionally biased region" description="Basic and acidic residues" evidence="1">
    <location>
        <begin position="228"/>
        <end position="243"/>
    </location>
</feature>
<keyword evidence="2" id="KW-1133">Transmembrane helix</keyword>
<dbReference type="RefSeq" id="WP_091199061.1">
    <property type="nucleotide sequence ID" value="NZ_FOKC01000005.1"/>
</dbReference>
<sequence length="282" mass="29769">MDIGESFQNTTDGIFDFLPHLVGFLLILLVGYLISKVVAGLVGKLLEKAHIDRRLHESSARRYVDAVLPGASPANGISRIVFWFIFIFFITAAIGALGIPAATSFMNDVLAYLPNVIVAILIFVVAALVSGAVAAAVVRFMGDTPTGKIVGAVAPAVIMTIAFFMILEQLQIAPEIVRIAFTAIMFALALGLALAFGLGGRDLAADLLRQARDKGSQAASQAKQDAQLGKERAQAEMSSHDRATGYSTTGAGYSGATAGTTTDRAYDPEATQHMPPPAPPHR</sequence>
<dbReference type="PANTHER" id="PTHR30221:SF1">
    <property type="entry name" value="SMALL-CONDUCTANCE MECHANOSENSITIVE CHANNEL"/>
    <property type="match status" value="1"/>
</dbReference>
<feature type="transmembrane region" description="Helical" evidence="2">
    <location>
        <begin position="149"/>
        <end position="167"/>
    </location>
</feature>
<dbReference type="AlphaFoldDB" id="A0A1I0ZH57"/>
<keyword evidence="2" id="KW-0472">Membrane</keyword>
<gene>
    <name evidence="3" type="ORF">CXG46_11680</name>
    <name evidence="4" type="ORF">SAMN05192575_105269</name>
</gene>
<feature type="region of interest" description="Disordered" evidence="1">
    <location>
        <begin position="216"/>
        <end position="282"/>
    </location>
</feature>
<dbReference type="GO" id="GO:0008381">
    <property type="term" value="F:mechanosensitive monoatomic ion channel activity"/>
    <property type="evidence" value="ECO:0007669"/>
    <property type="project" value="InterPro"/>
</dbReference>
<dbReference type="InterPro" id="IPR045275">
    <property type="entry name" value="MscS_archaea/bacteria_type"/>
</dbReference>